<sequence length="67" mass="8036">MPAPAYVNNRIGQSHNQFLFHIKIINAGFETLIYINKDVKNVCIELYQFLIQFYYLRNVRSIEIPFR</sequence>
<keyword evidence="2" id="KW-1185">Reference proteome</keyword>
<dbReference type="EMBL" id="CAJJDP010000004">
    <property type="protein sequence ID" value="CAD8134157.1"/>
    <property type="molecule type" value="Genomic_DNA"/>
</dbReference>
<reference evidence="1" key="1">
    <citation type="submission" date="2021-01" db="EMBL/GenBank/DDBJ databases">
        <authorList>
            <consortium name="Genoscope - CEA"/>
            <person name="William W."/>
        </authorList>
    </citation>
    <scope>NUCLEOTIDE SEQUENCE</scope>
</reference>
<protein>
    <submittedName>
        <fullName evidence="1">Uncharacterized protein</fullName>
    </submittedName>
</protein>
<accession>A0A8S1S3D2</accession>
<evidence type="ECO:0000313" key="1">
    <source>
        <dbReference type="EMBL" id="CAD8134157.1"/>
    </source>
</evidence>
<dbReference type="Proteomes" id="UP000683925">
    <property type="component" value="Unassembled WGS sequence"/>
</dbReference>
<evidence type="ECO:0000313" key="2">
    <source>
        <dbReference type="Proteomes" id="UP000683925"/>
    </source>
</evidence>
<comment type="caution">
    <text evidence="1">The sequence shown here is derived from an EMBL/GenBank/DDBJ whole genome shotgun (WGS) entry which is preliminary data.</text>
</comment>
<name>A0A8S1S3D2_PAROT</name>
<organism evidence="1 2">
    <name type="scientific">Paramecium octaurelia</name>
    <dbReference type="NCBI Taxonomy" id="43137"/>
    <lineage>
        <taxon>Eukaryota</taxon>
        <taxon>Sar</taxon>
        <taxon>Alveolata</taxon>
        <taxon>Ciliophora</taxon>
        <taxon>Intramacronucleata</taxon>
        <taxon>Oligohymenophorea</taxon>
        <taxon>Peniculida</taxon>
        <taxon>Parameciidae</taxon>
        <taxon>Paramecium</taxon>
    </lineage>
</organism>
<dbReference type="AlphaFoldDB" id="A0A8S1S3D2"/>
<proteinExistence type="predicted"/>
<gene>
    <name evidence="1" type="ORF">POCTA_138.1.T0050289</name>
</gene>